<dbReference type="AlphaFoldDB" id="T1JHF3"/>
<proteinExistence type="predicted"/>
<protein>
    <submittedName>
        <fullName evidence="1">Uncharacterized protein</fullName>
    </submittedName>
</protein>
<reference evidence="2" key="1">
    <citation type="submission" date="2011-05" db="EMBL/GenBank/DDBJ databases">
        <authorList>
            <person name="Richards S.R."/>
            <person name="Qu J."/>
            <person name="Jiang H."/>
            <person name="Jhangiani S.N."/>
            <person name="Agravi P."/>
            <person name="Goodspeed R."/>
            <person name="Gross S."/>
            <person name="Mandapat C."/>
            <person name="Jackson L."/>
            <person name="Mathew T."/>
            <person name="Pu L."/>
            <person name="Thornton R."/>
            <person name="Saada N."/>
            <person name="Wilczek-Boney K.B."/>
            <person name="Lee S."/>
            <person name="Kovar C."/>
            <person name="Wu Y."/>
            <person name="Scherer S.E."/>
            <person name="Worley K.C."/>
            <person name="Muzny D.M."/>
            <person name="Gibbs R."/>
        </authorList>
    </citation>
    <scope>NUCLEOTIDE SEQUENCE</scope>
    <source>
        <strain evidence="2">Brora</strain>
    </source>
</reference>
<evidence type="ECO:0000313" key="2">
    <source>
        <dbReference type="Proteomes" id="UP000014500"/>
    </source>
</evidence>
<reference evidence="1" key="2">
    <citation type="submission" date="2015-02" db="UniProtKB">
        <authorList>
            <consortium name="EnsemblMetazoa"/>
        </authorList>
    </citation>
    <scope>IDENTIFICATION</scope>
</reference>
<accession>T1JHF3</accession>
<evidence type="ECO:0000313" key="1">
    <source>
        <dbReference type="EnsemblMetazoa" id="SMAR013284-PA"/>
    </source>
</evidence>
<dbReference type="EnsemblMetazoa" id="SMAR013284-RA">
    <property type="protein sequence ID" value="SMAR013284-PA"/>
    <property type="gene ID" value="SMAR013284"/>
</dbReference>
<sequence>MTQLLGVLTEQVAVWSCALSVFK</sequence>
<dbReference type="EMBL" id="JH431954">
    <property type="status" value="NOT_ANNOTATED_CDS"/>
    <property type="molecule type" value="Genomic_DNA"/>
</dbReference>
<dbReference type="HOGENOM" id="CLU_3423420_0_0_1"/>
<name>T1JHF3_STRMM</name>
<dbReference type="Proteomes" id="UP000014500">
    <property type="component" value="Unassembled WGS sequence"/>
</dbReference>
<keyword evidence="2" id="KW-1185">Reference proteome</keyword>
<organism evidence="1 2">
    <name type="scientific">Strigamia maritima</name>
    <name type="common">European centipede</name>
    <name type="synonym">Geophilus maritimus</name>
    <dbReference type="NCBI Taxonomy" id="126957"/>
    <lineage>
        <taxon>Eukaryota</taxon>
        <taxon>Metazoa</taxon>
        <taxon>Ecdysozoa</taxon>
        <taxon>Arthropoda</taxon>
        <taxon>Myriapoda</taxon>
        <taxon>Chilopoda</taxon>
        <taxon>Pleurostigmophora</taxon>
        <taxon>Geophilomorpha</taxon>
        <taxon>Linotaeniidae</taxon>
        <taxon>Strigamia</taxon>
    </lineage>
</organism>